<sequence length="135" mass="14157">MSAALALRAAIRDRLAADAALAASLGGPRVYDEAPRGSQPPHVILASCETQDLSGDEAPAEEHVLTLEVWSREGGLSQALTVADRVARLLDDADLALAGVRLAGLAWRGTQADRFADGGLRRATLTFRAVTEPGE</sequence>
<evidence type="ECO:0000313" key="2">
    <source>
        <dbReference type="Proteomes" id="UP000249577"/>
    </source>
</evidence>
<accession>A0A2W5KIQ0</accession>
<proteinExistence type="predicted"/>
<dbReference type="Proteomes" id="UP000249577">
    <property type="component" value="Unassembled WGS sequence"/>
</dbReference>
<evidence type="ECO:0000313" key="1">
    <source>
        <dbReference type="EMBL" id="PZQ16976.1"/>
    </source>
</evidence>
<dbReference type="InterPro" id="IPR021508">
    <property type="entry name" value="Gp17-like"/>
</dbReference>
<dbReference type="EMBL" id="QFPN01000003">
    <property type="protein sequence ID" value="PZQ16976.1"/>
    <property type="molecule type" value="Genomic_DNA"/>
</dbReference>
<name>A0A2W5KIQ0_ANCNO</name>
<dbReference type="AlphaFoldDB" id="A0A2W5KIQ0"/>
<dbReference type="Gene3D" id="3.30.2000.30">
    <property type="match status" value="1"/>
</dbReference>
<dbReference type="InterPro" id="IPR053745">
    <property type="entry name" value="Viral_Tail_Comp_sf"/>
</dbReference>
<comment type="caution">
    <text evidence="1">The sequence shown here is derived from an EMBL/GenBank/DDBJ whole genome shotgun (WGS) entry which is preliminary data.</text>
</comment>
<dbReference type="Pfam" id="PF11367">
    <property type="entry name" value="Tail_completion_gp17"/>
    <property type="match status" value="1"/>
</dbReference>
<protein>
    <submittedName>
        <fullName evidence="1">DUF3168 domain-containing protein</fullName>
    </submittedName>
</protein>
<gene>
    <name evidence="1" type="ORF">DI565_06185</name>
</gene>
<organism evidence="1 2">
    <name type="scientific">Ancylobacter novellus</name>
    <name type="common">Thiobacillus novellus</name>
    <dbReference type="NCBI Taxonomy" id="921"/>
    <lineage>
        <taxon>Bacteria</taxon>
        <taxon>Pseudomonadati</taxon>
        <taxon>Pseudomonadota</taxon>
        <taxon>Alphaproteobacteria</taxon>
        <taxon>Hyphomicrobiales</taxon>
        <taxon>Xanthobacteraceae</taxon>
        <taxon>Ancylobacter</taxon>
    </lineage>
</organism>
<reference evidence="1 2" key="1">
    <citation type="submission" date="2017-08" db="EMBL/GenBank/DDBJ databases">
        <title>Infants hospitalized years apart are colonized by the same room-sourced microbial strains.</title>
        <authorList>
            <person name="Brooks B."/>
            <person name="Olm M.R."/>
            <person name="Firek B.A."/>
            <person name="Baker R."/>
            <person name="Thomas B.C."/>
            <person name="Morowitz M.J."/>
            <person name="Banfield J.F."/>
        </authorList>
    </citation>
    <scope>NUCLEOTIDE SEQUENCE [LARGE SCALE GENOMIC DNA]</scope>
    <source>
        <strain evidence="1">S2_005_003_R2_43</strain>
    </source>
</reference>